<feature type="domain" description="Band 7" evidence="3">
    <location>
        <begin position="30"/>
        <end position="194"/>
    </location>
</feature>
<proteinExistence type="predicted"/>
<organism evidence="4 5">
    <name type="scientific">Polaribacter marinus</name>
    <dbReference type="NCBI Taxonomy" id="2916838"/>
    <lineage>
        <taxon>Bacteria</taxon>
        <taxon>Pseudomonadati</taxon>
        <taxon>Bacteroidota</taxon>
        <taxon>Flavobacteriia</taxon>
        <taxon>Flavobacteriales</taxon>
        <taxon>Flavobacteriaceae</taxon>
    </lineage>
</organism>
<dbReference type="SUPFAM" id="SSF117892">
    <property type="entry name" value="Band 7/SPFH domain"/>
    <property type="match status" value="1"/>
</dbReference>
<evidence type="ECO:0000313" key="5">
    <source>
        <dbReference type="Proteomes" id="UP001139369"/>
    </source>
</evidence>
<gene>
    <name evidence="4" type="ORF">MC378_04630</name>
</gene>
<dbReference type="SMART" id="SM00244">
    <property type="entry name" value="PHB"/>
    <property type="match status" value="1"/>
</dbReference>
<dbReference type="EMBL" id="JAKQYM010000002">
    <property type="protein sequence ID" value="MCI2228443.1"/>
    <property type="molecule type" value="Genomic_DNA"/>
</dbReference>
<evidence type="ECO:0000256" key="1">
    <source>
        <dbReference type="ARBA" id="ARBA00004167"/>
    </source>
</evidence>
<dbReference type="InterPro" id="IPR001107">
    <property type="entry name" value="Band_7"/>
</dbReference>
<dbReference type="Gene3D" id="3.30.479.30">
    <property type="entry name" value="Band 7 domain"/>
    <property type="match status" value="1"/>
</dbReference>
<evidence type="ECO:0000259" key="3">
    <source>
        <dbReference type="SMART" id="SM00244"/>
    </source>
</evidence>
<dbReference type="GO" id="GO:0016020">
    <property type="term" value="C:membrane"/>
    <property type="evidence" value="ECO:0007669"/>
    <property type="project" value="UniProtKB-SubCell"/>
</dbReference>
<comment type="subcellular location">
    <subcellularLocation>
        <location evidence="1">Membrane</location>
        <topology evidence="1">Single-pass membrane protein</topology>
    </subcellularLocation>
</comment>
<feature type="transmembrane region" description="Helical" evidence="2">
    <location>
        <begin position="12"/>
        <end position="29"/>
    </location>
</feature>
<evidence type="ECO:0000313" key="4">
    <source>
        <dbReference type="EMBL" id="MCI2228443.1"/>
    </source>
</evidence>
<dbReference type="Proteomes" id="UP001139369">
    <property type="component" value="Unassembled WGS sequence"/>
</dbReference>
<name>A0A9X1VMQ9_9FLAO</name>
<dbReference type="CDD" id="cd03401">
    <property type="entry name" value="SPFH_prohibitin"/>
    <property type="match status" value="1"/>
</dbReference>
<keyword evidence="2" id="KW-1133">Transmembrane helix</keyword>
<dbReference type="AlphaFoldDB" id="A0A9X1VMQ9"/>
<dbReference type="InterPro" id="IPR000163">
    <property type="entry name" value="Prohibitin"/>
</dbReference>
<dbReference type="RefSeq" id="WP_242177555.1">
    <property type="nucleotide sequence ID" value="NZ_JAKQYM010000002.1"/>
</dbReference>
<keyword evidence="2" id="KW-0812">Transmembrane</keyword>
<dbReference type="PRINTS" id="PR00679">
    <property type="entry name" value="PROHIBITIN"/>
</dbReference>
<keyword evidence="5" id="KW-1185">Reference proteome</keyword>
<accession>A0A9X1VMQ9</accession>
<dbReference type="PANTHER" id="PTHR23222:SF0">
    <property type="entry name" value="PROHIBITIN 1"/>
    <property type="match status" value="1"/>
</dbReference>
<evidence type="ECO:0000256" key="2">
    <source>
        <dbReference type="SAM" id="Phobius"/>
    </source>
</evidence>
<dbReference type="Pfam" id="PF01145">
    <property type="entry name" value="Band_7"/>
    <property type="match status" value="1"/>
</dbReference>
<protein>
    <submittedName>
        <fullName evidence="4">Prohibitin family protein</fullName>
    </submittedName>
</protein>
<reference evidence="4" key="1">
    <citation type="submission" date="2022-02" db="EMBL/GenBank/DDBJ databases">
        <title>Polaribacter sp. MSW13, isolated from seawater.</title>
        <authorList>
            <person name="Kristyanto S."/>
            <person name="Jung J."/>
            <person name="Jeon C.O."/>
        </authorList>
    </citation>
    <scope>NUCLEOTIDE SEQUENCE</scope>
    <source>
        <strain evidence="4">MSW13</strain>
    </source>
</reference>
<keyword evidence="2" id="KW-0472">Membrane</keyword>
<comment type="caution">
    <text evidence="4">The sequence shown here is derived from an EMBL/GenBank/DDBJ whole genome shotgun (WGS) entry which is preliminary data.</text>
</comment>
<dbReference type="InterPro" id="IPR036013">
    <property type="entry name" value="Band_7/SPFH_dom_sf"/>
</dbReference>
<dbReference type="PANTHER" id="PTHR23222">
    <property type="entry name" value="PROHIBITIN"/>
    <property type="match status" value="1"/>
</dbReference>
<sequence>MATRQPEFNFPKGGLFFIIIAVAVIILFSKSTVTIGPGEGGVIFESLGDGINTEKTYSEGFHIVAPWNRMIVRKVRQQSISDEMNVLSVNGLEVKVNGTIWYEPEFSNLGKLIKTKGEDYERELLDPAINAAARSVVGRYTPEQLYSSKRDVIEQEILDEIKIVLKDQYLLVTRVLVEDVKLPTTIRTAIETKLKQEQESLEYEFRIAKAEKEAKRQKIDAEGKAVANKILSASLTDKILQEKGISATLELSKSPNSKVIVIGSGKSGMPIILGNQ</sequence>